<reference evidence="3" key="1">
    <citation type="journal article" date="2019" name="Int. J. Syst. Evol. Microbiol.">
        <title>The Global Catalogue of Microorganisms (GCM) 10K type strain sequencing project: providing services to taxonomists for standard genome sequencing and annotation.</title>
        <authorList>
            <consortium name="The Broad Institute Genomics Platform"/>
            <consortium name="The Broad Institute Genome Sequencing Center for Infectious Disease"/>
            <person name="Wu L."/>
            <person name="Ma J."/>
        </authorList>
    </citation>
    <scope>NUCLEOTIDE SEQUENCE [LARGE SCALE GENOMIC DNA]</scope>
    <source>
        <strain evidence="3">CCUG 55995</strain>
    </source>
</reference>
<organism evidence="2 3">
    <name type="scientific">Deinococcus hohokamensis</name>
    <dbReference type="NCBI Taxonomy" id="309883"/>
    <lineage>
        <taxon>Bacteria</taxon>
        <taxon>Thermotogati</taxon>
        <taxon>Deinococcota</taxon>
        <taxon>Deinococci</taxon>
        <taxon>Deinococcales</taxon>
        <taxon>Deinococcaceae</taxon>
        <taxon>Deinococcus</taxon>
    </lineage>
</organism>
<comment type="caution">
    <text evidence="2">The sequence shown here is derived from an EMBL/GenBank/DDBJ whole genome shotgun (WGS) entry which is preliminary data.</text>
</comment>
<evidence type="ECO:0000313" key="2">
    <source>
        <dbReference type="EMBL" id="MFC4637512.1"/>
    </source>
</evidence>
<gene>
    <name evidence="2" type="ORF">ACFO0D_04050</name>
</gene>
<feature type="signal peptide" evidence="1">
    <location>
        <begin position="1"/>
        <end position="17"/>
    </location>
</feature>
<evidence type="ECO:0000256" key="1">
    <source>
        <dbReference type="SAM" id="SignalP"/>
    </source>
</evidence>
<evidence type="ECO:0000313" key="3">
    <source>
        <dbReference type="Proteomes" id="UP001595952"/>
    </source>
</evidence>
<dbReference type="EMBL" id="JBHSEI010000001">
    <property type="protein sequence ID" value="MFC4637512.1"/>
    <property type="molecule type" value="Genomic_DNA"/>
</dbReference>
<protein>
    <recommendedName>
        <fullName evidence="4">DUF11 domain-containing protein</fullName>
    </recommendedName>
</protein>
<dbReference type="Proteomes" id="UP001595952">
    <property type="component" value="Unassembled WGS sequence"/>
</dbReference>
<keyword evidence="1" id="KW-0732">Signal</keyword>
<evidence type="ECO:0008006" key="4">
    <source>
        <dbReference type="Google" id="ProtNLM"/>
    </source>
</evidence>
<name>A0ABV9I5Z3_9DEIO</name>
<feature type="chain" id="PRO_5047460773" description="DUF11 domain-containing protein" evidence="1">
    <location>
        <begin position="18"/>
        <end position="162"/>
    </location>
</feature>
<accession>A0ABV9I5Z3</accession>
<dbReference type="RefSeq" id="WP_380060530.1">
    <property type="nucleotide sequence ID" value="NZ_JBHSEI010000001.1"/>
</dbReference>
<keyword evidence="3" id="KW-1185">Reference proteome</keyword>
<proteinExistence type="predicted"/>
<sequence length="162" mass="17497">MKRTLFFSTALLGTAYAASQAPLSLTLTQDLVVRVQKDGKITEQRQAMPKSIRPGDLLIEEVTARNTSRGLLRGATVNLPVPRGTVYAGEATSGGAVRTLFTVDGKTFGEAPLKRKVAVTENGKAVQKEVTIPPNEYTGVRWVIGAIKPDESLKLSFRVTVK</sequence>